<keyword evidence="2 3" id="KW-0143">Chaperone</keyword>
<reference evidence="4 5" key="1">
    <citation type="submission" date="2016-10" db="EMBL/GenBank/DDBJ databases">
        <authorList>
            <person name="de Groot N.N."/>
        </authorList>
    </citation>
    <scope>NUCLEOTIDE SEQUENCE [LARGE SCALE GENOMIC DNA]</scope>
    <source>
        <strain evidence="4 5">DSM 17925</strain>
    </source>
</reference>
<dbReference type="InterPro" id="IPR038277">
    <property type="entry name" value="UreF_sf"/>
</dbReference>
<dbReference type="HAMAP" id="MF_01385">
    <property type="entry name" value="UreF"/>
    <property type="match status" value="1"/>
</dbReference>
<evidence type="ECO:0000256" key="3">
    <source>
        <dbReference type="HAMAP-Rule" id="MF_01385"/>
    </source>
</evidence>
<dbReference type="PANTHER" id="PTHR33620">
    <property type="entry name" value="UREASE ACCESSORY PROTEIN F"/>
    <property type="match status" value="1"/>
</dbReference>
<dbReference type="STRING" id="364200.SAMN04488515_1938"/>
<gene>
    <name evidence="3" type="primary">ureF</name>
    <name evidence="4" type="ORF">SAMN04488515_1938</name>
</gene>
<comment type="similarity">
    <text evidence="3">Belongs to the UreF family.</text>
</comment>
<dbReference type="GO" id="GO:0005737">
    <property type="term" value="C:cytoplasm"/>
    <property type="evidence" value="ECO:0007669"/>
    <property type="project" value="UniProtKB-SubCell"/>
</dbReference>
<dbReference type="PANTHER" id="PTHR33620:SF1">
    <property type="entry name" value="UREASE ACCESSORY PROTEIN F"/>
    <property type="match status" value="1"/>
</dbReference>
<dbReference type="Gene3D" id="1.10.4190.10">
    <property type="entry name" value="Urease accessory protein UreF"/>
    <property type="match status" value="1"/>
</dbReference>
<organism evidence="4 5">
    <name type="scientific">Cognatiyoonia koreensis</name>
    <dbReference type="NCBI Taxonomy" id="364200"/>
    <lineage>
        <taxon>Bacteria</taxon>
        <taxon>Pseudomonadati</taxon>
        <taxon>Pseudomonadota</taxon>
        <taxon>Alphaproteobacteria</taxon>
        <taxon>Rhodobacterales</taxon>
        <taxon>Paracoccaceae</taxon>
        <taxon>Cognatiyoonia</taxon>
    </lineage>
</organism>
<comment type="function">
    <text evidence="3">Required for maturation of urease via the functional incorporation of the urease nickel metallocenter.</text>
</comment>
<evidence type="ECO:0000256" key="1">
    <source>
        <dbReference type="ARBA" id="ARBA00022988"/>
    </source>
</evidence>
<dbReference type="InterPro" id="IPR002639">
    <property type="entry name" value="UreF"/>
</dbReference>
<proteinExistence type="inferred from homology"/>
<keyword evidence="5" id="KW-1185">Reference proteome</keyword>
<evidence type="ECO:0000313" key="4">
    <source>
        <dbReference type="EMBL" id="SEW26750.1"/>
    </source>
</evidence>
<dbReference type="PIRSF" id="PIRSF009467">
    <property type="entry name" value="Ureas_acces_UreF"/>
    <property type="match status" value="1"/>
</dbReference>
<keyword evidence="3" id="KW-0963">Cytoplasm</keyword>
<dbReference type="Pfam" id="PF01730">
    <property type="entry name" value="UreF"/>
    <property type="match status" value="1"/>
</dbReference>
<evidence type="ECO:0000256" key="2">
    <source>
        <dbReference type="ARBA" id="ARBA00023186"/>
    </source>
</evidence>
<dbReference type="AlphaFoldDB" id="A0A1I0QHU6"/>
<keyword evidence="1 3" id="KW-0996">Nickel insertion</keyword>
<name>A0A1I0QHU6_9RHOB</name>
<dbReference type="EMBL" id="FOIZ01000001">
    <property type="protein sequence ID" value="SEW26750.1"/>
    <property type="molecule type" value="Genomic_DNA"/>
</dbReference>
<dbReference type="GO" id="GO:0016151">
    <property type="term" value="F:nickel cation binding"/>
    <property type="evidence" value="ECO:0007669"/>
    <property type="project" value="UniProtKB-UniRule"/>
</dbReference>
<comment type="subunit">
    <text evidence="3">UreD, UreF and UreG form a complex that acts as a GTP-hydrolysis-dependent molecular chaperone, activating the urease apoprotein by helping to assemble the nickel containing metallocenter of UreC. The UreE protein probably delivers the nickel.</text>
</comment>
<evidence type="ECO:0000313" key="5">
    <source>
        <dbReference type="Proteomes" id="UP000199167"/>
    </source>
</evidence>
<protein>
    <recommendedName>
        <fullName evidence="3">Urease accessory protein UreF</fullName>
    </recommendedName>
</protein>
<comment type="subcellular location">
    <subcellularLocation>
        <location evidence="3">Cytoplasm</location>
    </subcellularLocation>
</comment>
<accession>A0A1I0QHU6</accession>
<sequence length="224" mass="24336">MHTATVAPTRMNMVQQPMSTEILILTQWFSPAYPIGAFAYSHGLEAANIDGIDDLECWLTDVLHYGAGRSDALFLAASYHVTDVSEIDAQCRAFAPSAERLRETDLQGAAFGKVTSDVWTQVEIENLAYPVAVGRAAKLIELPLKLTTTMFLHAFAANLVAAGQRLAGIGQTEAQALIKRLVPICITIADDSADGNLDQLSSTAFMADIASMKHETQYARIFRT</sequence>
<dbReference type="Proteomes" id="UP000199167">
    <property type="component" value="Unassembled WGS sequence"/>
</dbReference>